<dbReference type="EMBL" id="QEHR01000005">
    <property type="protein sequence ID" value="PVW14758.1"/>
    <property type="molecule type" value="Genomic_DNA"/>
</dbReference>
<proteinExistence type="predicted"/>
<sequence length="180" mass="20881">MIAKNNTATRKKEQEFARLLNVNIPTYVFENASISGKNTIESIIERAEYSKNTFLITNEIKTLVNLIKETDNKFIIQFLIQFLDVSKTNKIHILKTPAPLRESKYKIFFWMLFFCHKNEADFQLGFHKLIAEISNQHPKKTVFEMLNFGVTLYNIKAGKKEFFTAPTPSNTNGKKKLVKV</sequence>
<dbReference type="RefSeq" id="WP_116694535.1">
    <property type="nucleotide sequence ID" value="NZ_QEHR01000005.1"/>
</dbReference>
<organism evidence="1 2">
    <name type="scientific">Marixanthomonas spongiae</name>
    <dbReference type="NCBI Taxonomy" id="2174845"/>
    <lineage>
        <taxon>Bacteria</taxon>
        <taxon>Pseudomonadati</taxon>
        <taxon>Bacteroidota</taxon>
        <taxon>Flavobacteriia</taxon>
        <taxon>Flavobacteriales</taxon>
        <taxon>Flavobacteriaceae</taxon>
        <taxon>Marixanthomonas</taxon>
    </lineage>
</organism>
<keyword evidence="2" id="KW-1185">Reference proteome</keyword>
<protein>
    <submittedName>
        <fullName evidence="1">Uncharacterized protein</fullName>
    </submittedName>
</protein>
<dbReference type="AlphaFoldDB" id="A0A2U0I0Y0"/>
<evidence type="ECO:0000313" key="2">
    <source>
        <dbReference type="Proteomes" id="UP000245962"/>
    </source>
</evidence>
<accession>A0A2U0I0Y0</accession>
<evidence type="ECO:0000313" key="1">
    <source>
        <dbReference type="EMBL" id="PVW14758.1"/>
    </source>
</evidence>
<gene>
    <name evidence="1" type="ORF">DDV96_09595</name>
</gene>
<reference evidence="1 2" key="1">
    <citation type="submission" date="2018-04" db="EMBL/GenBank/DDBJ databases">
        <title>Marixanthomonas spongiae HN-E44 sp. nov., isolated from a marine sponge.</title>
        <authorList>
            <person name="Luo L."/>
            <person name="Zhuang L."/>
        </authorList>
    </citation>
    <scope>NUCLEOTIDE SEQUENCE [LARGE SCALE GENOMIC DNA]</scope>
    <source>
        <strain evidence="1 2">HN-E44</strain>
    </source>
</reference>
<dbReference type="Proteomes" id="UP000245962">
    <property type="component" value="Unassembled WGS sequence"/>
</dbReference>
<dbReference type="OrthoDB" id="9841903at2"/>
<name>A0A2U0I0Y0_9FLAO</name>
<comment type="caution">
    <text evidence="1">The sequence shown here is derived from an EMBL/GenBank/DDBJ whole genome shotgun (WGS) entry which is preliminary data.</text>
</comment>